<dbReference type="PANTHER" id="PTHR31251:SF131">
    <property type="entry name" value="SBP-TYPE DOMAIN-CONTAINING PROTEIN"/>
    <property type="match status" value="1"/>
</dbReference>
<dbReference type="InterPro" id="IPR004333">
    <property type="entry name" value="SBP_dom"/>
</dbReference>
<dbReference type="AlphaFoldDB" id="W1PXH9"/>
<proteinExistence type="predicted"/>
<name>W1PXH9_AMBTC</name>
<keyword evidence="3" id="KW-0862">Zinc</keyword>
<sequence length="353" mass="39105">MEWDMKPTSQWNWENFAMFLGKGNETIKRVAQPTDWGSVHNGDFGNGLFTQSASSLGYGTFSKRAIPSCFDSSSFNISSGSSIFSSELNKSEVMKDSKYRDASFLDLSSHFCSSFHLQERIPEFSAKENDYNGLKGSNLSPLPLVSASLGEPLMGLKLGKRTYFEDVSAGNSIRITAASSEPSLLPGVVKRFHGLLEFDDRKRSCRRRLADHNARRRKSQPDAILLNPSRTTSSHHDCRSLERLALDPVASTAATTTTRSSSSSWEDTYGLRFARSKASWESLTEESHVANSEMPSFDRMLMLRDAPLQTFHQGIEAGSAGLEEAPDRRRALSLLSSDSWGSTMAHSPAYLTQ</sequence>
<dbReference type="PROSITE" id="PS51141">
    <property type="entry name" value="ZF_SBP"/>
    <property type="match status" value="1"/>
</dbReference>
<evidence type="ECO:0000313" key="7">
    <source>
        <dbReference type="EMBL" id="ERN12581.1"/>
    </source>
</evidence>
<dbReference type="EMBL" id="KI392614">
    <property type="protein sequence ID" value="ERN12581.1"/>
    <property type="molecule type" value="Genomic_DNA"/>
</dbReference>
<evidence type="ECO:0000256" key="2">
    <source>
        <dbReference type="ARBA" id="ARBA00022771"/>
    </source>
</evidence>
<reference evidence="8" key="1">
    <citation type="journal article" date="2013" name="Science">
        <title>The Amborella genome and the evolution of flowering plants.</title>
        <authorList>
            <consortium name="Amborella Genome Project"/>
        </authorList>
    </citation>
    <scope>NUCLEOTIDE SEQUENCE [LARGE SCALE GENOMIC DNA]</scope>
</reference>
<dbReference type="InterPro" id="IPR036893">
    <property type="entry name" value="SBP_sf"/>
</dbReference>
<keyword evidence="2 4" id="KW-0863">Zinc-finger</keyword>
<dbReference type="eggNOG" id="ENOG502QTXG">
    <property type="taxonomic scope" value="Eukaryota"/>
</dbReference>
<keyword evidence="8" id="KW-1185">Reference proteome</keyword>
<dbReference type="Gramene" id="ERN12581">
    <property type="protein sequence ID" value="ERN12581"/>
    <property type="gene ID" value="AMTR_s00025p00217130"/>
</dbReference>
<dbReference type="InterPro" id="IPR044817">
    <property type="entry name" value="SBP-like"/>
</dbReference>
<dbReference type="HOGENOM" id="CLU_786072_0_0_1"/>
<feature type="region of interest" description="Disordered" evidence="5">
    <location>
        <begin position="209"/>
        <end position="239"/>
    </location>
</feature>
<dbReference type="GO" id="GO:0005634">
    <property type="term" value="C:nucleus"/>
    <property type="evidence" value="ECO:0007669"/>
    <property type="project" value="InterPro"/>
</dbReference>
<accession>W1PXH9</accession>
<dbReference type="PANTHER" id="PTHR31251">
    <property type="entry name" value="SQUAMOSA PROMOTER-BINDING-LIKE PROTEIN 4"/>
    <property type="match status" value="1"/>
</dbReference>
<evidence type="ECO:0000256" key="5">
    <source>
        <dbReference type="SAM" id="MobiDB-lite"/>
    </source>
</evidence>
<dbReference type="GO" id="GO:0003677">
    <property type="term" value="F:DNA binding"/>
    <property type="evidence" value="ECO:0007669"/>
    <property type="project" value="InterPro"/>
</dbReference>
<dbReference type="SUPFAM" id="SSF103612">
    <property type="entry name" value="SBT domain"/>
    <property type="match status" value="1"/>
</dbReference>
<organism evidence="7 8">
    <name type="scientific">Amborella trichopoda</name>
    <dbReference type="NCBI Taxonomy" id="13333"/>
    <lineage>
        <taxon>Eukaryota</taxon>
        <taxon>Viridiplantae</taxon>
        <taxon>Streptophyta</taxon>
        <taxon>Embryophyta</taxon>
        <taxon>Tracheophyta</taxon>
        <taxon>Spermatophyta</taxon>
        <taxon>Magnoliopsida</taxon>
        <taxon>Amborellales</taxon>
        <taxon>Amborellaceae</taxon>
        <taxon>Amborella</taxon>
    </lineage>
</organism>
<gene>
    <name evidence="7" type="ORF">AMTR_s00025p00217130</name>
</gene>
<dbReference type="STRING" id="13333.W1PXH9"/>
<dbReference type="GO" id="GO:0008270">
    <property type="term" value="F:zinc ion binding"/>
    <property type="evidence" value="ECO:0007669"/>
    <property type="project" value="UniProtKB-KW"/>
</dbReference>
<evidence type="ECO:0000259" key="6">
    <source>
        <dbReference type="PROSITE" id="PS51141"/>
    </source>
</evidence>
<evidence type="ECO:0000256" key="1">
    <source>
        <dbReference type="ARBA" id="ARBA00022723"/>
    </source>
</evidence>
<dbReference type="Pfam" id="PF03110">
    <property type="entry name" value="SBP"/>
    <property type="match status" value="1"/>
</dbReference>
<evidence type="ECO:0000256" key="4">
    <source>
        <dbReference type="PROSITE-ProRule" id="PRU00470"/>
    </source>
</evidence>
<dbReference type="Proteomes" id="UP000017836">
    <property type="component" value="Unassembled WGS sequence"/>
</dbReference>
<dbReference type="OMA" id="MDWSAKT"/>
<evidence type="ECO:0000313" key="8">
    <source>
        <dbReference type="Proteomes" id="UP000017836"/>
    </source>
</evidence>
<protein>
    <recommendedName>
        <fullName evidence="6">SBP-type domain-containing protein</fullName>
    </recommendedName>
</protein>
<keyword evidence="1" id="KW-0479">Metal-binding</keyword>
<evidence type="ECO:0000256" key="3">
    <source>
        <dbReference type="ARBA" id="ARBA00022833"/>
    </source>
</evidence>
<feature type="domain" description="SBP-type" evidence="6">
    <location>
        <begin position="137"/>
        <end position="219"/>
    </location>
</feature>